<dbReference type="SMART" id="SM00186">
    <property type="entry name" value="FBG"/>
    <property type="match status" value="1"/>
</dbReference>
<dbReference type="PANTHER" id="PTHR19143:SF263">
    <property type="entry name" value="FIBRINOGEN-LIKE PROTEIN 1"/>
    <property type="match status" value="1"/>
</dbReference>
<evidence type="ECO:0000259" key="3">
    <source>
        <dbReference type="PROSITE" id="PS51406"/>
    </source>
</evidence>
<dbReference type="InterPro" id="IPR036056">
    <property type="entry name" value="Fibrinogen-like_C"/>
</dbReference>
<dbReference type="SUPFAM" id="SSF56496">
    <property type="entry name" value="Fibrinogen C-terminal domain-like"/>
    <property type="match status" value="1"/>
</dbReference>
<organism evidence="4 5">
    <name type="scientific">Panthera leo</name>
    <name type="common">Lion</name>
    <dbReference type="NCBI Taxonomy" id="9689"/>
    <lineage>
        <taxon>Eukaryota</taxon>
        <taxon>Metazoa</taxon>
        <taxon>Chordata</taxon>
        <taxon>Craniata</taxon>
        <taxon>Vertebrata</taxon>
        <taxon>Euteleostomi</taxon>
        <taxon>Mammalia</taxon>
        <taxon>Eutheria</taxon>
        <taxon>Laurasiatheria</taxon>
        <taxon>Carnivora</taxon>
        <taxon>Feliformia</taxon>
        <taxon>Felidae</taxon>
        <taxon>Pantherinae</taxon>
        <taxon>Panthera</taxon>
    </lineage>
</organism>
<keyword evidence="5" id="KW-1185">Reference proteome</keyword>
<evidence type="ECO:0000256" key="1">
    <source>
        <dbReference type="ARBA" id="ARBA00023157"/>
    </source>
</evidence>
<sequence>MREDGGWTVIQSRDRGRRRRLDFERCWQEYKQGFGDLTGRRAVCLWAQGRAPRGLGLGVTGHTGRRRQEEARGGRHAAASAWVPTPAGDHWLGLQHISDLTSQPGLRSELTVDLLDADNHTLQAHYDNFHVDGEDLSYRLTLGLYSGNAGDAFRGLGRTDDQEGCGFSTLDRDRDHCSPCTDGTQAFTSCSRDRSGAGWWYSDCGQADLNGPWPERGGAASGMRWATGNHRPTLRASVLRVRTTASPKA</sequence>
<evidence type="ECO:0000313" key="5">
    <source>
        <dbReference type="Proteomes" id="UP000694399"/>
    </source>
</evidence>
<dbReference type="PROSITE" id="PS00514">
    <property type="entry name" value="FIBRINOGEN_C_1"/>
    <property type="match status" value="1"/>
</dbReference>
<dbReference type="Ensembl" id="ENSPLOT00000013122.1">
    <property type="protein sequence ID" value="ENSPLOP00000011857.1"/>
    <property type="gene ID" value="ENSPLOG00000008695.1"/>
</dbReference>
<protein>
    <recommendedName>
        <fullName evidence="3">Fibrinogen C-terminal domain-containing protein</fullName>
    </recommendedName>
</protein>
<proteinExistence type="predicted"/>
<dbReference type="InterPro" id="IPR020837">
    <property type="entry name" value="Fibrinogen_CS"/>
</dbReference>
<dbReference type="GO" id="GO:0050776">
    <property type="term" value="P:regulation of immune response"/>
    <property type="evidence" value="ECO:0007669"/>
    <property type="project" value="TreeGrafter"/>
</dbReference>
<dbReference type="OMA" id="NCGMADL"/>
<dbReference type="AlphaFoldDB" id="A0A8C8X2N3"/>
<accession>A0A8C8X2N3</accession>
<dbReference type="InterPro" id="IPR014716">
    <property type="entry name" value="Fibrinogen_a/b/g_C_1"/>
</dbReference>
<dbReference type="PANTHER" id="PTHR19143">
    <property type="entry name" value="FIBRINOGEN/TENASCIN/ANGIOPOEITIN"/>
    <property type="match status" value="1"/>
</dbReference>
<dbReference type="InterPro" id="IPR002181">
    <property type="entry name" value="Fibrinogen_a/b/g_C_dom"/>
</dbReference>
<keyword evidence="1" id="KW-1015">Disulfide bond</keyword>
<dbReference type="Proteomes" id="UP000694399">
    <property type="component" value="Chromosome C1"/>
</dbReference>
<reference evidence="4" key="1">
    <citation type="journal article" date="2019" name="bioRxiv">
        <title>Long live the king: chromosome-level assembly of the lion (Panthera leo) using linked-read, Hi-C, and long read data.</title>
        <authorList>
            <person name="Armstrong E.E."/>
            <person name="Taylor R.W."/>
            <person name="Miller D.E."/>
            <person name="Kaelin C."/>
            <person name="Barsh G."/>
            <person name="Hadly E.A."/>
            <person name="Petrov D."/>
        </authorList>
    </citation>
    <scope>NUCLEOTIDE SEQUENCE [LARGE SCALE GENOMIC DNA]</scope>
</reference>
<dbReference type="GeneTree" id="ENSGT00940000164836"/>
<feature type="region of interest" description="Disordered" evidence="2">
    <location>
        <begin position="57"/>
        <end position="77"/>
    </location>
</feature>
<dbReference type="Pfam" id="PF00147">
    <property type="entry name" value="Fibrinogen_C"/>
    <property type="match status" value="1"/>
</dbReference>
<feature type="domain" description="Fibrinogen C-terminal" evidence="3">
    <location>
        <begin position="1"/>
        <end position="245"/>
    </location>
</feature>
<reference evidence="4" key="3">
    <citation type="submission" date="2025-09" db="UniProtKB">
        <authorList>
            <consortium name="Ensembl"/>
        </authorList>
    </citation>
    <scope>IDENTIFICATION</scope>
</reference>
<dbReference type="InterPro" id="IPR050373">
    <property type="entry name" value="Fibrinogen_C-term_domain"/>
</dbReference>
<evidence type="ECO:0000256" key="2">
    <source>
        <dbReference type="SAM" id="MobiDB-lite"/>
    </source>
</evidence>
<dbReference type="Gene3D" id="3.90.215.10">
    <property type="entry name" value="Gamma Fibrinogen, chain A, domain 1"/>
    <property type="match status" value="1"/>
</dbReference>
<dbReference type="PROSITE" id="PS51406">
    <property type="entry name" value="FIBRINOGEN_C_2"/>
    <property type="match status" value="1"/>
</dbReference>
<dbReference type="GO" id="GO:0005615">
    <property type="term" value="C:extracellular space"/>
    <property type="evidence" value="ECO:0007669"/>
    <property type="project" value="TreeGrafter"/>
</dbReference>
<evidence type="ECO:0000313" key="4">
    <source>
        <dbReference type="Ensembl" id="ENSPLOP00000011857.1"/>
    </source>
</evidence>
<name>A0A8C8X2N3_PANLE</name>
<dbReference type="GO" id="GO:0050868">
    <property type="term" value="P:negative regulation of T cell activation"/>
    <property type="evidence" value="ECO:0007669"/>
    <property type="project" value="TreeGrafter"/>
</dbReference>
<reference evidence="4" key="2">
    <citation type="submission" date="2025-08" db="UniProtKB">
        <authorList>
            <consortium name="Ensembl"/>
        </authorList>
    </citation>
    <scope>IDENTIFICATION</scope>
</reference>